<dbReference type="FunFam" id="1.25.10.10:FF:000311">
    <property type="entry name" value="Coatomer subunit beta"/>
    <property type="match status" value="1"/>
</dbReference>
<dbReference type="PANTHER" id="PTHR10635:SF0">
    <property type="entry name" value="COATOMER SUBUNIT BETA"/>
    <property type="match status" value="1"/>
</dbReference>
<evidence type="ECO:0000256" key="1">
    <source>
        <dbReference type="ARBA" id="ARBA00004255"/>
    </source>
</evidence>
<dbReference type="Pfam" id="PF01602">
    <property type="entry name" value="Adaptin_N"/>
    <property type="match status" value="1"/>
</dbReference>
<evidence type="ECO:0000256" key="15">
    <source>
        <dbReference type="SAM" id="MobiDB-lite"/>
    </source>
</evidence>
<keyword evidence="5" id="KW-0813">Transport</keyword>
<keyword evidence="18" id="KW-1185">Reference proteome</keyword>
<keyword evidence="7" id="KW-0677">Repeat</keyword>
<evidence type="ECO:0000313" key="17">
    <source>
        <dbReference type="EMBL" id="KAL2743044.1"/>
    </source>
</evidence>
<feature type="region of interest" description="Disordered" evidence="15">
    <location>
        <begin position="494"/>
        <end position="515"/>
    </location>
</feature>
<organism evidence="17 18">
    <name type="scientific">Vespula maculifrons</name>
    <name type="common">Eastern yellow jacket</name>
    <name type="synonym">Wasp</name>
    <dbReference type="NCBI Taxonomy" id="7453"/>
    <lineage>
        <taxon>Eukaryota</taxon>
        <taxon>Metazoa</taxon>
        <taxon>Ecdysozoa</taxon>
        <taxon>Arthropoda</taxon>
        <taxon>Hexapoda</taxon>
        <taxon>Insecta</taxon>
        <taxon>Pterygota</taxon>
        <taxon>Neoptera</taxon>
        <taxon>Endopterygota</taxon>
        <taxon>Hymenoptera</taxon>
        <taxon>Apocrita</taxon>
        <taxon>Aculeata</taxon>
        <taxon>Vespoidea</taxon>
        <taxon>Vespidae</taxon>
        <taxon>Vespinae</taxon>
        <taxon>Vespula</taxon>
    </lineage>
</organism>
<feature type="domain" description="Clathrin/coatomer adaptor adaptin-like N-terminal" evidence="16">
    <location>
        <begin position="24"/>
        <end position="527"/>
    </location>
</feature>
<dbReference type="GO" id="GO:0015031">
    <property type="term" value="P:protein transport"/>
    <property type="evidence" value="ECO:0007669"/>
    <property type="project" value="UniProtKB-KW"/>
</dbReference>
<evidence type="ECO:0000256" key="13">
    <source>
        <dbReference type="ARBA" id="ARBA00030841"/>
    </source>
</evidence>
<protein>
    <recommendedName>
        <fullName evidence="4">Coatomer subunit beta</fullName>
    </recommendedName>
    <alternativeName>
        <fullName evidence="13">Beta-coat protein</fullName>
    </alternativeName>
</protein>
<name>A0ABD2CDM9_VESMC</name>
<dbReference type="Proteomes" id="UP001607303">
    <property type="component" value="Unassembled WGS sequence"/>
</dbReference>
<comment type="subunit">
    <text evidence="3">Oligomeric complex that consists of at least the alpha, beta, beta', gamma, delta, epsilon and zeta subunits.</text>
</comment>
<comment type="caution">
    <text evidence="17">The sequence shown here is derived from an EMBL/GenBank/DDBJ whole genome shotgun (WGS) entry which is preliminary data.</text>
</comment>
<evidence type="ECO:0000256" key="10">
    <source>
        <dbReference type="ARBA" id="ARBA00023034"/>
    </source>
</evidence>
<dbReference type="PANTHER" id="PTHR10635">
    <property type="entry name" value="COATOMER SUBUNIT BETA"/>
    <property type="match status" value="1"/>
</dbReference>
<keyword evidence="11" id="KW-0472">Membrane</keyword>
<dbReference type="GO" id="GO:0016192">
    <property type="term" value="P:vesicle-mediated transport"/>
    <property type="evidence" value="ECO:0007669"/>
    <property type="project" value="UniProtKB-KW"/>
</dbReference>
<keyword evidence="10" id="KW-0333">Golgi apparatus</keyword>
<dbReference type="EMBL" id="JAYRBN010000056">
    <property type="protein sequence ID" value="KAL2743044.1"/>
    <property type="molecule type" value="Genomic_DNA"/>
</dbReference>
<evidence type="ECO:0000259" key="16">
    <source>
        <dbReference type="Pfam" id="PF01602"/>
    </source>
</evidence>
<evidence type="ECO:0000256" key="11">
    <source>
        <dbReference type="ARBA" id="ARBA00023136"/>
    </source>
</evidence>
<evidence type="ECO:0000256" key="3">
    <source>
        <dbReference type="ARBA" id="ARBA00011775"/>
    </source>
</evidence>
<evidence type="ECO:0000256" key="9">
    <source>
        <dbReference type="ARBA" id="ARBA00022927"/>
    </source>
</evidence>
<dbReference type="InterPro" id="IPR016024">
    <property type="entry name" value="ARM-type_fold"/>
</dbReference>
<dbReference type="InterPro" id="IPR011989">
    <property type="entry name" value="ARM-like"/>
</dbReference>
<dbReference type="GO" id="GO:0000139">
    <property type="term" value="C:Golgi membrane"/>
    <property type="evidence" value="ECO:0007669"/>
    <property type="project" value="UniProtKB-SubCell"/>
</dbReference>
<proteinExistence type="predicted"/>
<evidence type="ECO:0000256" key="6">
    <source>
        <dbReference type="ARBA" id="ARBA00022490"/>
    </source>
</evidence>
<dbReference type="InterPro" id="IPR002553">
    <property type="entry name" value="Clathrin/coatomer_adapt-like_N"/>
</dbReference>
<gene>
    <name evidence="17" type="ORF">V1477_008533</name>
</gene>
<evidence type="ECO:0000256" key="2">
    <source>
        <dbReference type="ARBA" id="ARBA00004347"/>
    </source>
</evidence>
<comment type="subcellular location">
    <subcellularLocation>
        <location evidence="2">Cytoplasmic vesicle</location>
        <location evidence="2">COPI-coated vesicle membrane</location>
        <topology evidence="2">Peripheral membrane protein</topology>
        <orientation evidence="2">Cytoplasmic side</orientation>
    </subcellularLocation>
    <subcellularLocation>
        <location evidence="1">Golgi apparatus membrane</location>
        <topology evidence="1">Peripheral membrane protein</topology>
        <orientation evidence="1">Cytoplasmic side</orientation>
    </subcellularLocation>
</comment>
<feature type="compositionally biased region" description="Basic and acidic residues" evidence="15">
    <location>
        <begin position="494"/>
        <end position="503"/>
    </location>
</feature>
<evidence type="ECO:0000313" key="18">
    <source>
        <dbReference type="Proteomes" id="UP001607303"/>
    </source>
</evidence>
<keyword evidence="8" id="KW-0931">ER-Golgi transport</keyword>
<dbReference type="Gene3D" id="1.25.10.10">
    <property type="entry name" value="Leucine-rich Repeat Variant"/>
    <property type="match status" value="1"/>
</dbReference>
<accession>A0ABD2CDM9</accession>
<evidence type="ECO:0000256" key="7">
    <source>
        <dbReference type="ARBA" id="ARBA00022737"/>
    </source>
</evidence>
<reference evidence="17 18" key="1">
    <citation type="journal article" date="2024" name="Ann. Entomol. Soc. Am.">
        <title>Genomic analyses of the southern and eastern yellowjacket wasps (Hymenoptera: Vespidae) reveal evolutionary signatures of social life.</title>
        <authorList>
            <person name="Catto M.A."/>
            <person name="Caine P.B."/>
            <person name="Orr S.E."/>
            <person name="Hunt B.G."/>
            <person name="Goodisman M.A.D."/>
        </authorList>
    </citation>
    <scope>NUCLEOTIDE SEQUENCE [LARGE SCALE GENOMIC DNA]</scope>
    <source>
        <strain evidence="17">232</strain>
        <tissue evidence="17">Head and thorax</tissue>
    </source>
</reference>
<keyword evidence="6" id="KW-0963">Cytoplasm</keyword>
<keyword evidence="12" id="KW-0968">Cytoplasmic vesicle</keyword>
<sequence length="662" mass="74170">MSTLVEQPCYTLINIPTDTEPLNELQLKQDLEKGDVHTKIEALKKTIYMILSGERLPGLLMTIIRFVLPLQDHTIKKLLLIFWEIVPKTSPDGKLLQEMILVCDAYRKDLQHPNEFVRGSTLRFLCKLKEPELLEPLMPSITACLEHRHSYVRRNAVLAIFTIYRNFEFLIPDAPDLIAKYLEGEQDMSCRRNAFLMLLHADQSKALAYLAACLDQVPSFGDILQLVIVELIYKVCLANPTERARFIRCIYSLLNSPSAAVRYEAAGTLITLSNVPTAIKAAASCYIELVVKESDNNVKLIVLDRLIAMKDSPIYERVLQDLVMDVLRVLGSPALEVRTKTLALAMDLVTNRTVEEMVQLLKKEVLRTAGGEHEDAGRYRQLLVRTLHACSIKFSDVAATVIPVLTDFLSENNEAAATDVLVFVREAIQRFENLRPLIVEKLLEVFPHIRSVKVHRAALWILGEYAISKEDIEAVMNRIRAALGELPLLEAENKRQAGEKSNEDDSEQTVPAQLVTSDGTYATQSAFSTTAEGRKEEKRPPLVQYMMDGDFFIGASLATTIAKLALRYKSLENNPQKSNKLQAEAMLVMSSVLQLGRSGLPTKAMTHDDAERISLCLRSLACPTPLLQKVFTNGCREALGRMLAAKAEEDSQNQKVVYATSS</sequence>
<comment type="function">
    <text evidence="14">The coatomer is a cytosolic protein complex that binds to dilysine motifs and reversibly associates with Golgi non-clathrin-coated vesicles, which further mediate biosynthetic protein transport from the ER, via the Golgi up to the trans Golgi network. Coatomer complex is required for budding from Golgi membranes, and is essential for the retrograde Golgi-to-ER transport of dilysine-tagged proteins. Required for limiting lipid storage in lipid droplets.</text>
</comment>
<evidence type="ECO:0000256" key="5">
    <source>
        <dbReference type="ARBA" id="ARBA00022448"/>
    </source>
</evidence>
<dbReference type="AlphaFoldDB" id="A0ABD2CDM9"/>
<dbReference type="GO" id="GO:0030663">
    <property type="term" value="C:COPI-coated vesicle membrane"/>
    <property type="evidence" value="ECO:0007669"/>
    <property type="project" value="UniProtKB-SubCell"/>
</dbReference>
<dbReference type="InterPro" id="IPR016460">
    <property type="entry name" value="COPB1"/>
</dbReference>
<dbReference type="SUPFAM" id="SSF48371">
    <property type="entry name" value="ARM repeat"/>
    <property type="match status" value="1"/>
</dbReference>
<evidence type="ECO:0000256" key="4">
    <source>
        <dbReference type="ARBA" id="ARBA00017024"/>
    </source>
</evidence>
<keyword evidence="9" id="KW-0653">Protein transport</keyword>
<evidence type="ECO:0000256" key="8">
    <source>
        <dbReference type="ARBA" id="ARBA00022892"/>
    </source>
</evidence>
<evidence type="ECO:0000256" key="12">
    <source>
        <dbReference type="ARBA" id="ARBA00023329"/>
    </source>
</evidence>
<evidence type="ECO:0000256" key="14">
    <source>
        <dbReference type="ARBA" id="ARBA00058599"/>
    </source>
</evidence>